<evidence type="ECO:0000259" key="5">
    <source>
        <dbReference type="Pfam" id="PF20743"/>
    </source>
</evidence>
<keyword evidence="1" id="KW-0175">Coiled coil</keyword>
<dbReference type="Pfam" id="PF20742">
    <property type="entry name" value="DUF5580_M"/>
    <property type="match status" value="1"/>
</dbReference>
<feature type="domain" description="DUF5580" evidence="4">
    <location>
        <begin position="292"/>
        <end position="375"/>
    </location>
</feature>
<evidence type="ECO:0000259" key="4">
    <source>
        <dbReference type="Pfam" id="PF20742"/>
    </source>
</evidence>
<dbReference type="Pfam" id="PF20743">
    <property type="entry name" value="DUF5580_C"/>
    <property type="match status" value="1"/>
</dbReference>
<evidence type="ECO:0000313" key="7">
    <source>
        <dbReference type="Proteomes" id="UP000001593"/>
    </source>
</evidence>
<feature type="compositionally biased region" description="Basic and acidic residues" evidence="2">
    <location>
        <begin position="115"/>
        <end position="126"/>
    </location>
</feature>
<evidence type="ECO:0000313" key="6">
    <source>
        <dbReference type="EMBL" id="EDO48214.1"/>
    </source>
</evidence>
<dbReference type="InterPro" id="IPR049247">
    <property type="entry name" value="DUF5580_C"/>
</dbReference>
<organism evidence="6 7">
    <name type="scientific">Nematostella vectensis</name>
    <name type="common">Starlet sea anemone</name>
    <dbReference type="NCBI Taxonomy" id="45351"/>
    <lineage>
        <taxon>Eukaryota</taxon>
        <taxon>Metazoa</taxon>
        <taxon>Cnidaria</taxon>
        <taxon>Anthozoa</taxon>
        <taxon>Hexacorallia</taxon>
        <taxon>Actiniaria</taxon>
        <taxon>Edwardsiidae</taxon>
        <taxon>Nematostella</taxon>
    </lineage>
</organism>
<dbReference type="PhylomeDB" id="A7RKA7"/>
<feature type="domain" description="DUF5580" evidence="5">
    <location>
        <begin position="547"/>
        <end position="608"/>
    </location>
</feature>
<dbReference type="SUPFAM" id="SSF47473">
    <property type="entry name" value="EF-hand"/>
    <property type="match status" value="1"/>
</dbReference>
<accession>A7RKA7</accession>
<dbReference type="InterPro" id="IPR049246">
    <property type="entry name" value="DUF5580_M"/>
</dbReference>
<sequence>MAGFAPFGRDDQPLLDVKIVGGKRIEVEVDKYGHPLHVGQGKQKLEGSARFSRSLSEERNPPRVGINRGSSLPPWAREGTPPKKILKPLGSPARSESTASYSTPVPNSPKVLPPIRREENSSHRPDFGSGSDEALMKDLRFILQQFDTSRLKEAYMSFAGLDSTLTGFVNSEQVQQVFQRYSIPIQGHQLESVMSKFMSGRRPNWINYEQMLKFINNCTKPAGSNIISYEIPKLDFESRDHFSQNSPLDATLTMKPNQVSPRPVNDGSSTGRQSVVATKRAFQDRQDAHLLIEMERMLKQVYHVQDQIDSLYQTLRDHEMTNTEIISSQKLKTICLRHHLPFNGSLLEKIIDRLDPRDTGRLSWVEFMDFVERAIPLQSAGSSRAGRHEASSDLPPAQPTWETRQPLQAVPRKQEIAAMREQEDIYHGKQKLLDQQLTKQGEELAEVMNKQQHHLDRKHRALQKDHIEEVQRLERDFEDGRHSLTQWGSLPQGDQEVLEEQHRALLRQQFELIEQKRRIQEEQEELDRHIRNKDLDMNLHGDARESRVERFLRLANALFLCDKDASGFVEADTASRLVKNYNLVYQLDMPLDTIESAFSTCTTRDDMVNIDELLDQLKRNI</sequence>
<dbReference type="Proteomes" id="UP000001593">
    <property type="component" value="Unassembled WGS sequence"/>
</dbReference>
<evidence type="ECO:0000256" key="2">
    <source>
        <dbReference type="SAM" id="MobiDB-lite"/>
    </source>
</evidence>
<dbReference type="InterPro" id="IPR011992">
    <property type="entry name" value="EF-hand-dom_pair"/>
</dbReference>
<protein>
    <recommendedName>
        <fullName evidence="8">EF-hand domain-containing protein</fullName>
    </recommendedName>
</protein>
<gene>
    <name evidence="6" type="ORF">NEMVEDRAFT_v1g238899</name>
</gene>
<dbReference type="OMA" id="DKPNNID"/>
<feature type="region of interest" description="Disordered" evidence="2">
    <location>
        <begin position="380"/>
        <end position="409"/>
    </location>
</feature>
<evidence type="ECO:0000256" key="1">
    <source>
        <dbReference type="SAM" id="Coils"/>
    </source>
</evidence>
<dbReference type="HOGENOM" id="CLU_440267_0_0_1"/>
<feature type="compositionally biased region" description="Polar residues" evidence="2">
    <location>
        <begin position="94"/>
        <end position="105"/>
    </location>
</feature>
<feature type="region of interest" description="Disordered" evidence="2">
    <location>
        <begin position="37"/>
        <end position="130"/>
    </location>
</feature>
<reference evidence="6 7" key="1">
    <citation type="journal article" date="2007" name="Science">
        <title>Sea anemone genome reveals ancestral eumetazoan gene repertoire and genomic organization.</title>
        <authorList>
            <person name="Putnam N.H."/>
            <person name="Srivastava M."/>
            <person name="Hellsten U."/>
            <person name="Dirks B."/>
            <person name="Chapman J."/>
            <person name="Salamov A."/>
            <person name="Terry A."/>
            <person name="Shapiro H."/>
            <person name="Lindquist E."/>
            <person name="Kapitonov V.V."/>
            <person name="Jurka J."/>
            <person name="Genikhovich G."/>
            <person name="Grigoriev I.V."/>
            <person name="Lucas S.M."/>
            <person name="Steele R.E."/>
            <person name="Finnerty J.R."/>
            <person name="Technau U."/>
            <person name="Martindale M.Q."/>
            <person name="Rokhsar D.S."/>
        </authorList>
    </citation>
    <scope>NUCLEOTIDE SEQUENCE [LARGE SCALE GENOMIC DNA]</scope>
    <source>
        <strain evidence="7">CH2 X CH6</strain>
    </source>
</reference>
<dbReference type="EMBL" id="DS469515">
    <property type="protein sequence ID" value="EDO48214.1"/>
    <property type="molecule type" value="Genomic_DNA"/>
</dbReference>
<dbReference type="Pfam" id="PF17743">
    <property type="entry name" value="DUF5580"/>
    <property type="match status" value="1"/>
</dbReference>
<dbReference type="PANTHER" id="PTHR34830">
    <property type="entry name" value="SIMILAR TO HYPOTHETICAL PROTEIN MGC34837"/>
    <property type="match status" value="1"/>
</dbReference>
<dbReference type="AlphaFoldDB" id="A7RKA7"/>
<dbReference type="eggNOG" id="ENOG502RIAR">
    <property type="taxonomic scope" value="Eukaryota"/>
</dbReference>
<dbReference type="InParanoid" id="A7RKA7"/>
<dbReference type="Gene3D" id="1.10.238.10">
    <property type="entry name" value="EF-hand"/>
    <property type="match status" value="1"/>
</dbReference>
<evidence type="ECO:0008006" key="8">
    <source>
        <dbReference type="Google" id="ProtNLM"/>
    </source>
</evidence>
<keyword evidence="7" id="KW-1185">Reference proteome</keyword>
<dbReference type="PANTHER" id="PTHR34830:SF1">
    <property type="entry name" value="GENE 12695-RELATED"/>
    <property type="match status" value="1"/>
</dbReference>
<evidence type="ECO:0000259" key="3">
    <source>
        <dbReference type="Pfam" id="PF17743"/>
    </source>
</evidence>
<proteinExistence type="predicted"/>
<dbReference type="InterPro" id="IPR040774">
    <property type="entry name" value="DUF5580"/>
</dbReference>
<name>A7RKA7_NEMVE</name>
<dbReference type="InterPro" id="IPR048316">
    <property type="entry name" value="DUF5580_N"/>
</dbReference>
<feature type="domain" description="DUF5580" evidence="3">
    <location>
        <begin position="158"/>
        <end position="219"/>
    </location>
</feature>
<feature type="coiled-coil region" evidence="1">
    <location>
        <begin position="503"/>
        <end position="532"/>
    </location>
</feature>